<evidence type="ECO:0000313" key="2">
    <source>
        <dbReference type="Proteomes" id="UP000030651"/>
    </source>
</evidence>
<dbReference type="OrthoDB" id="5167921at2759"/>
<dbReference type="KEGG" id="pfy:PFICI_03213"/>
<dbReference type="GeneID" id="19268226"/>
<proteinExistence type="predicted"/>
<keyword evidence="2" id="KW-1185">Reference proteome</keyword>
<dbReference type="InParanoid" id="W3XGG9"/>
<dbReference type="EMBL" id="KI912110">
    <property type="protein sequence ID" value="ETS85188.1"/>
    <property type="molecule type" value="Genomic_DNA"/>
</dbReference>
<organism evidence="1 2">
    <name type="scientific">Pestalotiopsis fici (strain W106-1 / CGMCC3.15140)</name>
    <dbReference type="NCBI Taxonomy" id="1229662"/>
    <lineage>
        <taxon>Eukaryota</taxon>
        <taxon>Fungi</taxon>
        <taxon>Dikarya</taxon>
        <taxon>Ascomycota</taxon>
        <taxon>Pezizomycotina</taxon>
        <taxon>Sordariomycetes</taxon>
        <taxon>Xylariomycetidae</taxon>
        <taxon>Amphisphaeriales</taxon>
        <taxon>Sporocadaceae</taxon>
        <taxon>Pestalotiopsis</taxon>
    </lineage>
</organism>
<evidence type="ECO:0000313" key="1">
    <source>
        <dbReference type="EMBL" id="ETS85188.1"/>
    </source>
</evidence>
<dbReference type="Proteomes" id="UP000030651">
    <property type="component" value="Unassembled WGS sequence"/>
</dbReference>
<gene>
    <name evidence="1" type="ORF">PFICI_03213</name>
</gene>
<dbReference type="AlphaFoldDB" id="W3XGG9"/>
<reference evidence="2" key="1">
    <citation type="journal article" date="2015" name="BMC Genomics">
        <title>Genomic and transcriptomic analysis of the endophytic fungus Pestalotiopsis fici reveals its lifestyle and high potential for synthesis of natural products.</title>
        <authorList>
            <person name="Wang X."/>
            <person name="Zhang X."/>
            <person name="Liu L."/>
            <person name="Xiang M."/>
            <person name="Wang W."/>
            <person name="Sun X."/>
            <person name="Che Y."/>
            <person name="Guo L."/>
            <person name="Liu G."/>
            <person name="Guo L."/>
            <person name="Wang C."/>
            <person name="Yin W.B."/>
            <person name="Stadler M."/>
            <person name="Zhang X."/>
            <person name="Liu X."/>
        </authorList>
    </citation>
    <scope>NUCLEOTIDE SEQUENCE [LARGE SCALE GENOMIC DNA]</scope>
    <source>
        <strain evidence="2">W106-1 / CGMCC3.15140</strain>
    </source>
</reference>
<dbReference type="HOGENOM" id="CLU_2224133_0_0_1"/>
<name>W3XGG9_PESFW</name>
<protein>
    <submittedName>
        <fullName evidence="1">Uncharacterized protein</fullName>
    </submittedName>
</protein>
<accession>W3XGG9</accession>
<dbReference type="RefSeq" id="XP_007829985.1">
    <property type="nucleotide sequence ID" value="XM_007831794.1"/>
</dbReference>
<sequence length="106" mass="11960">MRPEHGIEVVDFFFAAGSELQMNPLGANNEFKKTGKSSDGKFLNVLVKNNGDERTVSSNQAVDAWIREWVGCEHGGERSYDDKLDYTYVAFSFLGFHGDRDPHVQM</sequence>